<organism evidence="1 2">
    <name type="scientific">Gossypium schwendimanii</name>
    <name type="common">Cotton</name>
    <dbReference type="NCBI Taxonomy" id="34291"/>
    <lineage>
        <taxon>Eukaryota</taxon>
        <taxon>Viridiplantae</taxon>
        <taxon>Streptophyta</taxon>
        <taxon>Embryophyta</taxon>
        <taxon>Tracheophyta</taxon>
        <taxon>Spermatophyta</taxon>
        <taxon>Magnoliopsida</taxon>
        <taxon>eudicotyledons</taxon>
        <taxon>Gunneridae</taxon>
        <taxon>Pentapetalae</taxon>
        <taxon>rosids</taxon>
        <taxon>malvids</taxon>
        <taxon>Malvales</taxon>
        <taxon>Malvaceae</taxon>
        <taxon>Malvoideae</taxon>
        <taxon>Gossypium</taxon>
    </lineage>
</organism>
<evidence type="ECO:0000313" key="1">
    <source>
        <dbReference type="EMBL" id="MBA0876247.1"/>
    </source>
</evidence>
<protein>
    <submittedName>
        <fullName evidence="1">Uncharacterized protein</fullName>
    </submittedName>
</protein>
<keyword evidence="2" id="KW-1185">Reference proteome</keyword>
<dbReference type="OrthoDB" id="1000386at2759"/>
<comment type="caution">
    <text evidence="1">The sequence shown here is derived from an EMBL/GenBank/DDBJ whole genome shotgun (WGS) entry which is preliminary data.</text>
</comment>
<gene>
    <name evidence="1" type="ORF">Goshw_008383</name>
</gene>
<accession>A0A7J9MZD0</accession>
<dbReference type="Proteomes" id="UP000593576">
    <property type="component" value="Unassembled WGS sequence"/>
</dbReference>
<evidence type="ECO:0000313" key="2">
    <source>
        <dbReference type="Proteomes" id="UP000593576"/>
    </source>
</evidence>
<sequence length="522" mass="58740">MKENLRPPEESYVKINFDTVIDKQQKKSYTGIVIRNSSMQVLKTKVHFNRHILLRGFTSARLVQSFPRHDTIKLEEGIFIQCQQHVRLIVEGYELTGFLDRTLSAPLRYVSSPKGSLVPNLDDSMFIQLDRLLAYCSLRFTHHFCPLLQRLVRRMMCRLPPLVLLLSSLASGSWISEAKKVEIVLAGLPPKFDAILTLALFSLVPLPLQQLVDVLLEYENCQMCTVQDVPLHANLLENVSFVTSPRELCSRWYVFVWRLQSRFSNQYTMPNLQWVWSLSPGVFFCFNREYDGPSSGARASVLANRHGLGVSVPSLVFGQHHGSTSMALMYSLLRGNVWFSATPLVNQNNRVSNPLFQSSAGQFDCGPQFGLGCPMYNAPRCTSGGAYMPIGPGHFDRPATHRPMGMSLLMEFGASLGHEQARQAMGNGNVSRSSIPWRTKPRVHVYTGSDPCIGLLRLPDLHFFDVSDSTKSQVNATKFGSKFEYTESYILMPVKTTTWYPDSGATHHVCCDASTLHDSTPY</sequence>
<dbReference type="PANTHER" id="PTHR47481:SF10">
    <property type="entry name" value="COPIA-LIKE POLYPROTEIN_RETROTRANSPOSON"/>
    <property type="match status" value="1"/>
</dbReference>
<dbReference type="AlphaFoldDB" id="A0A7J9MZD0"/>
<reference evidence="1 2" key="1">
    <citation type="journal article" date="2019" name="Genome Biol. Evol.">
        <title>Insights into the evolution of the New World diploid cottons (Gossypium, subgenus Houzingenia) based on genome sequencing.</title>
        <authorList>
            <person name="Grover C.E."/>
            <person name="Arick M.A. 2nd"/>
            <person name="Thrash A."/>
            <person name="Conover J.L."/>
            <person name="Sanders W.S."/>
            <person name="Peterson D.G."/>
            <person name="Frelichowski J.E."/>
            <person name="Scheffler J.A."/>
            <person name="Scheffler B.E."/>
            <person name="Wendel J.F."/>
        </authorList>
    </citation>
    <scope>NUCLEOTIDE SEQUENCE [LARGE SCALE GENOMIC DNA]</scope>
    <source>
        <strain evidence="1">1</strain>
        <tissue evidence="1">Leaf</tissue>
    </source>
</reference>
<dbReference type="PANTHER" id="PTHR47481">
    <property type="match status" value="1"/>
</dbReference>
<dbReference type="EMBL" id="JABFAF010264204">
    <property type="protein sequence ID" value="MBA0876247.1"/>
    <property type="molecule type" value="Genomic_DNA"/>
</dbReference>
<name>A0A7J9MZD0_GOSSC</name>
<proteinExistence type="predicted"/>